<dbReference type="EMBL" id="RAWE01000143">
    <property type="protein sequence ID" value="RKG98416.1"/>
    <property type="molecule type" value="Genomic_DNA"/>
</dbReference>
<evidence type="ECO:0000313" key="2">
    <source>
        <dbReference type="Proteomes" id="UP000268313"/>
    </source>
</evidence>
<accession>A0A3A8JTW9</accession>
<protein>
    <submittedName>
        <fullName evidence="1">Uncharacterized protein</fullName>
    </submittedName>
</protein>
<dbReference type="AlphaFoldDB" id="A0A3A8JTW9"/>
<sequence length="289" mass="31125">MLLALAPEAARAEEKVPNLADEKANTQEVQILGWSADEKRFALRVYDLTERWFGDSAPPPACKGYVDHKGEKFVGGLSFVLYEGGKQVGGWRIQDAKKCTPPETARERLAKAKAALAEKGIDLTATGATLAADLSLRAGPQKKGKDTEYRLTSTFPLPHGPWAGTKFEADAVVVEEDVMVKDSPDAPDSEAMPTVRGRAKVQLRLVSGKRSVAVGDLKLGPDEADPGMSWVWTAGFDRALLSPSGKVLVPLVFVRHGDMRLFDTPRILMAPVDLADKLGPAPTVSAPAR</sequence>
<gene>
    <name evidence="1" type="ORF">D7X32_29640</name>
</gene>
<name>A0A3A8JTW9_9BACT</name>
<organism evidence="1 2">
    <name type="scientific">Corallococcus carmarthensis</name>
    <dbReference type="NCBI Taxonomy" id="2316728"/>
    <lineage>
        <taxon>Bacteria</taxon>
        <taxon>Pseudomonadati</taxon>
        <taxon>Myxococcota</taxon>
        <taxon>Myxococcia</taxon>
        <taxon>Myxococcales</taxon>
        <taxon>Cystobacterineae</taxon>
        <taxon>Myxococcaceae</taxon>
        <taxon>Corallococcus</taxon>
    </lineage>
</organism>
<evidence type="ECO:0000313" key="1">
    <source>
        <dbReference type="EMBL" id="RKG98416.1"/>
    </source>
</evidence>
<comment type="caution">
    <text evidence="1">The sequence shown here is derived from an EMBL/GenBank/DDBJ whole genome shotgun (WGS) entry which is preliminary data.</text>
</comment>
<reference evidence="2" key="1">
    <citation type="submission" date="2018-09" db="EMBL/GenBank/DDBJ databases">
        <authorList>
            <person name="Livingstone P.G."/>
            <person name="Whitworth D.E."/>
        </authorList>
    </citation>
    <scope>NUCLEOTIDE SEQUENCE [LARGE SCALE GENOMIC DNA]</scope>
    <source>
        <strain evidence="2">CA043D</strain>
    </source>
</reference>
<keyword evidence="2" id="KW-1185">Reference proteome</keyword>
<dbReference type="Proteomes" id="UP000268313">
    <property type="component" value="Unassembled WGS sequence"/>
</dbReference>
<proteinExistence type="predicted"/>